<proteinExistence type="predicted"/>
<evidence type="ECO:0000313" key="3">
    <source>
        <dbReference type="Proteomes" id="UP000308133"/>
    </source>
</evidence>
<reference evidence="2 3" key="1">
    <citation type="submission" date="2018-02" db="EMBL/GenBank/DDBJ databases">
        <title>Draft genome sequences of Elsinoe sp., causing black scab on jojoba.</title>
        <authorList>
            <person name="Stodart B."/>
            <person name="Jeffress S."/>
            <person name="Ash G."/>
            <person name="Arun Chinnappa K."/>
        </authorList>
    </citation>
    <scope>NUCLEOTIDE SEQUENCE [LARGE SCALE GENOMIC DNA]</scope>
    <source>
        <strain evidence="2 3">Hillstone_2</strain>
    </source>
</reference>
<feature type="region of interest" description="Disordered" evidence="1">
    <location>
        <begin position="88"/>
        <end position="112"/>
    </location>
</feature>
<feature type="compositionally biased region" description="Polar residues" evidence="1">
    <location>
        <begin position="235"/>
        <end position="249"/>
    </location>
</feature>
<feature type="region of interest" description="Disordered" evidence="1">
    <location>
        <begin position="127"/>
        <end position="328"/>
    </location>
</feature>
<accession>A0A4U7B3F3</accession>
<feature type="compositionally biased region" description="Polar residues" evidence="1">
    <location>
        <begin position="311"/>
        <end position="326"/>
    </location>
</feature>
<organism evidence="2 3">
    <name type="scientific">Elsinoe australis</name>
    <dbReference type="NCBI Taxonomy" id="40998"/>
    <lineage>
        <taxon>Eukaryota</taxon>
        <taxon>Fungi</taxon>
        <taxon>Dikarya</taxon>
        <taxon>Ascomycota</taxon>
        <taxon>Pezizomycotina</taxon>
        <taxon>Dothideomycetes</taxon>
        <taxon>Dothideomycetidae</taxon>
        <taxon>Myriangiales</taxon>
        <taxon>Elsinoaceae</taxon>
        <taxon>Elsinoe</taxon>
    </lineage>
</organism>
<evidence type="ECO:0000313" key="2">
    <source>
        <dbReference type="EMBL" id="TKX21867.1"/>
    </source>
</evidence>
<dbReference type="AlphaFoldDB" id="A0A4U7B3F3"/>
<comment type="caution">
    <text evidence="2">The sequence shown here is derived from an EMBL/GenBank/DDBJ whole genome shotgun (WGS) entry which is preliminary data.</text>
</comment>
<gene>
    <name evidence="2" type="ORF">C1H76_5918</name>
</gene>
<name>A0A4U7B3F3_9PEZI</name>
<evidence type="ECO:0000256" key="1">
    <source>
        <dbReference type="SAM" id="MobiDB-lite"/>
    </source>
</evidence>
<sequence length="391" mass="41630">MDKLAAQLQLSQHVLPSSSELDKHFFSQLGWPRSGLSFEQRAFLAGKILSSLDYKFTKKWKGLVQHDQAGLPVWPHFTTHWISHDWDGDTDAPSRATPSAWQPRPSRPRDAAAVTFSNKERIVHEFANASAEEGHGGPRDQSPSSSTPMASLTAPSKRRNHVSFVDEKQGARHGQIGPADTSDSEPLASVMTASSSKGTPLPEESDGLKPSPADTLPHAGAITKPVLRARVPRQIPSTTIAGISSSKSPAQAPPESESTPLRSLARGSSFKAGSPSRDVKSEDKQSRSHKRPGPHDVRPPAGGETRRAASPTGTHSTAHRVSSPPASSVFAGGKAIDDVAVLATPDSGIQIVDLDDVSSLTLDLYDLIQNAMLQLDQEMASLGQQGSVGQG</sequence>
<dbReference type="EMBL" id="PTQR01000076">
    <property type="protein sequence ID" value="TKX21867.1"/>
    <property type="molecule type" value="Genomic_DNA"/>
</dbReference>
<feature type="compositionally biased region" description="Basic and acidic residues" evidence="1">
    <location>
        <begin position="277"/>
        <end position="286"/>
    </location>
</feature>
<feature type="compositionally biased region" description="Polar residues" evidence="1">
    <location>
        <begin position="141"/>
        <end position="154"/>
    </location>
</feature>
<protein>
    <submittedName>
        <fullName evidence="2">Uncharacterized protein</fullName>
    </submittedName>
</protein>
<dbReference type="Proteomes" id="UP000308133">
    <property type="component" value="Unassembled WGS sequence"/>
</dbReference>